<comment type="caution">
    <text evidence="6">The sequence shown here is derived from an EMBL/GenBank/DDBJ whole genome shotgun (WGS) entry which is preliminary data.</text>
</comment>
<protein>
    <recommendedName>
        <fullName evidence="5">Anaphase-promoting complex subunit 4-like WD40 domain-containing protein</fullName>
    </recommendedName>
</protein>
<dbReference type="PANTHER" id="PTHR19848:SF0">
    <property type="entry name" value="NOTCHLESS PROTEIN HOMOLOG 1"/>
    <property type="match status" value="1"/>
</dbReference>
<dbReference type="InterPro" id="IPR001680">
    <property type="entry name" value="WD40_rpt"/>
</dbReference>
<comment type="subcellular location">
    <subcellularLocation>
        <location evidence="1">Nucleus</location>
    </subcellularLocation>
</comment>
<evidence type="ECO:0000259" key="5">
    <source>
        <dbReference type="Pfam" id="PF12894"/>
    </source>
</evidence>
<dbReference type="GeneID" id="28734698"/>
<dbReference type="AlphaFoldDB" id="A0A0N1P1P0"/>
<dbReference type="PROSITE" id="PS00678">
    <property type="entry name" value="WD_REPEATS_1"/>
    <property type="match status" value="1"/>
</dbReference>
<dbReference type="InterPro" id="IPR015943">
    <property type="entry name" value="WD40/YVTN_repeat-like_dom_sf"/>
</dbReference>
<accession>A0A0N1P1P0</accession>
<dbReference type="InterPro" id="IPR019775">
    <property type="entry name" value="WD40_repeat_CS"/>
</dbReference>
<dbReference type="InterPro" id="IPR036322">
    <property type="entry name" value="WD40_repeat_dom_sf"/>
</dbReference>
<dbReference type="RefSeq" id="XP_018005146.1">
    <property type="nucleotide sequence ID" value="XM_018142818.1"/>
</dbReference>
<keyword evidence="3" id="KW-0677">Repeat</keyword>
<evidence type="ECO:0000256" key="1">
    <source>
        <dbReference type="ARBA" id="ARBA00004123"/>
    </source>
</evidence>
<evidence type="ECO:0000313" key="6">
    <source>
        <dbReference type="EMBL" id="KPI45183.1"/>
    </source>
</evidence>
<evidence type="ECO:0000256" key="4">
    <source>
        <dbReference type="ARBA" id="ARBA00023242"/>
    </source>
</evidence>
<evidence type="ECO:0000256" key="2">
    <source>
        <dbReference type="ARBA" id="ARBA00022574"/>
    </source>
</evidence>
<gene>
    <name evidence="6" type="ORF">AB675_2817</name>
</gene>
<dbReference type="PROSITE" id="PS50896">
    <property type="entry name" value="LISH"/>
    <property type="match status" value="1"/>
</dbReference>
<dbReference type="InterPro" id="IPR006594">
    <property type="entry name" value="LisH"/>
</dbReference>
<dbReference type="InterPro" id="IPR024977">
    <property type="entry name" value="Apc4-like_WD40_dom"/>
</dbReference>
<reference evidence="6 7" key="1">
    <citation type="submission" date="2015-06" db="EMBL/GenBank/DDBJ databases">
        <title>Draft genome of the ant-associated black yeast Phialophora attae CBS 131958.</title>
        <authorList>
            <person name="Moreno L.F."/>
            <person name="Stielow B.J."/>
            <person name="de Hoog S."/>
            <person name="Vicente V.A."/>
            <person name="Weiss V.A."/>
            <person name="de Vries M."/>
            <person name="Cruz L.M."/>
            <person name="Souza E.M."/>
        </authorList>
    </citation>
    <scope>NUCLEOTIDE SEQUENCE [LARGE SCALE GENOMIC DNA]</scope>
    <source>
        <strain evidence="6 7">CBS 131958</strain>
    </source>
</reference>
<dbReference type="Pfam" id="PF12894">
    <property type="entry name" value="ANAPC4_WD40"/>
    <property type="match status" value="1"/>
</dbReference>
<dbReference type="STRING" id="1664694.A0A0N1P1P0"/>
<dbReference type="PANTHER" id="PTHR19848">
    <property type="entry name" value="WD40 REPEAT PROTEIN"/>
    <property type="match status" value="1"/>
</dbReference>
<keyword evidence="4" id="KW-0539">Nucleus</keyword>
<sequence length="458" mass="50521">MSDGNSPRFVVARYLKDHGYNETLQAFLGETDLPNDAVDAKPGDWNLEQILQEKTLYDQNLNFEKGPDTVAAGWTTPCPTKAVDPDNSVPANALAVTVDTTSKSKRRHIAASFVNNTLDFWHGSRPYTWADLRSRGRSNVLSMTTISGYLVTGRMDGTLDFYDSDTTTHIKQVQAHSSYVNQVVSTWDADHMVVATAGWDKKISIVAPNSEVVERDQGQHESRSQQHLSLGHQTYSTTSNVQSVLFARHPDTNALYVVFTRRDSIHLHYLLLEPSTRPDTTTRYTITPSGRQSLAPQQHSTWTSFTPSHIEACPTDPTLIAVATSHTPSMKVIITRLLFPTDSGSGSIPNGPTSVAYGTKDELAIRLVVNSNAPQNDYSTPRITWRPNGSGVWVSGDDGVVRGIDASTGKVVQQLKGHEQGTKIRCLWAGKLPDEDSIEKEVLISGGFDKKLIIWETE</sequence>
<dbReference type="SUPFAM" id="SSF50978">
    <property type="entry name" value="WD40 repeat-like"/>
    <property type="match status" value="1"/>
</dbReference>
<dbReference type="Gene3D" id="2.130.10.10">
    <property type="entry name" value="YVTN repeat-like/Quinoprotein amine dehydrogenase"/>
    <property type="match status" value="2"/>
</dbReference>
<feature type="domain" description="Anaphase-promoting complex subunit 4-like WD40" evidence="5">
    <location>
        <begin position="368"/>
        <end position="426"/>
    </location>
</feature>
<dbReference type="EMBL" id="LFJN01000002">
    <property type="protein sequence ID" value="KPI45183.1"/>
    <property type="molecule type" value="Genomic_DNA"/>
</dbReference>
<proteinExistence type="predicted"/>
<dbReference type="Proteomes" id="UP000038010">
    <property type="component" value="Unassembled WGS sequence"/>
</dbReference>
<dbReference type="SMART" id="SM00320">
    <property type="entry name" value="WD40"/>
    <property type="match status" value="2"/>
</dbReference>
<organism evidence="6 7">
    <name type="scientific">Cyphellophora attinorum</name>
    <dbReference type="NCBI Taxonomy" id="1664694"/>
    <lineage>
        <taxon>Eukaryota</taxon>
        <taxon>Fungi</taxon>
        <taxon>Dikarya</taxon>
        <taxon>Ascomycota</taxon>
        <taxon>Pezizomycotina</taxon>
        <taxon>Eurotiomycetes</taxon>
        <taxon>Chaetothyriomycetidae</taxon>
        <taxon>Chaetothyriales</taxon>
        <taxon>Cyphellophoraceae</taxon>
        <taxon>Cyphellophora</taxon>
    </lineage>
</organism>
<evidence type="ECO:0000256" key="3">
    <source>
        <dbReference type="ARBA" id="ARBA00022737"/>
    </source>
</evidence>
<keyword evidence="2" id="KW-0853">WD repeat</keyword>
<dbReference type="GO" id="GO:0000027">
    <property type="term" value="P:ribosomal large subunit assembly"/>
    <property type="evidence" value="ECO:0007669"/>
    <property type="project" value="TreeGrafter"/>
</dbReference>
<dbReference type="GO" id="GO:0005730">
    <property type="term" value="C:nucleolus"/>
    <property type="evidence" value="ECO:0007669"/>
    <property type="project" value="TreeGrafter"/>
</dbReference>
<keyword evidence="7" id="KW-1185">Reference proteome</keyword>
<dbReference type="Pfam" id="PF00400">
    <property type="entry name" value="WD40"/>
    <property type="match status" value="1"/>
</dbReference>
<dbReference type="OrthoDB" id="1932312at2759"/>
<evidence type="ECO:0000313" key="7">
    <source>
        <dbReference type="Proteomes" id="UP000038010"/>
    </source>
</evidence>
<dbReference type="VEuPathDB" id="FungiDB:AB675_2817"/>
<name>A0A0N1P1P0_9EURO</name>